<dbReference type="InterPro" id="IPR048055">
    <property type="entry name" value="Cyclin-Q_first_cyclin_box"/>
</dbReference>
<feature type="region of interest" description="Disordered" evidence="2">
    <location>
        <begin position="222"/>
        <end position="359"/>
    </location>
</feature>
<feature type="compositionally biased region" description="Gly residues" evidence="2">
    <location>
        <begin position="251"/>
        <end position="260"/>
    </location>
</feature>
<dbReference type="AlphaFoldDB" id="D8LB66"/>
<evidence type="ECO:0000313" key="4">
    <source>
        <dbReference type="EMBL" id="CBN76575.1"/>
    </source>
</evidence>
<dbReference type="InterPro" id="IPR036915">
    <property type="entry name" value="Cyclin-like_sf"/>
</dbReference>
<organism evidence="4 5">
    <name type="scientific">Ectocarpus siliculosus</name>
    <name type="common">Brown alga</name>
    <name type="synonym">Conferva siliculosa</name>
    <dbReference type="NCBI Taxonomy" id="2880"/>
    <lineage>
        <taxon>Eukaryota</taxon>
        <taxon>Sar</taxon>
        <taxon>Stramenopiles</taxon>
        <taxon>Ochrophyta</taxon>
        <taxon>PX clade</taxon>
        <taxon>Phaeophyceae</taxon>
        <taxon>Ectocarpales</taxon>
        <taxon>Ectocarpaceae</taxon>
        <taxon>Ectocarpus</taxon>
    </lineage>
</organism>
<feature type="compositionally biased region" description="Basic and acidic residues" evidence="2">
    <location>
        <begin position="412"/>
        <end position="430"/>
    </location>
</feature>
<evidence type="ECO:0000313" key="5">
    <source>
        <dbReference type="Proteomes" id="UP000002630"/>
    </source>
</evidence>
<gene>
    <name evidence="4" type="ORF">Esi_0000_0271</name>
</gene>
<feature type="compositionally biased region" description="Pro residues" evidence="2">
    <location>
        <begin position="302"/>
        <end position="313"/>
    </location>
</feature>
<keyword evidence="5" id="KW-1185">Reference proteome</keyword>
<dbReference type="Pfam" id="PF00134">
    <property type="entry name" value="Cyclin_N"/>
    <property type="match status" value="1"/>
</dbReference>
<evidence type="ECO:0000256" key="2">
    <source>
        <dbReference type="SAM" id="MobiDB-lite"/>
    </source>
</evidence>
<dbReference type="InterPro" id="IPR006671">
    <property type="entry name" value="Cyclin_N"/>
</dbReference>
<dbReference type="OrthoDB" id="10264655at2759"/>
<dbReference type="Proteomes" id="UP000002630">
    <property type="component" value="Linkage Group LG01"/>
</dbReference>
<comment type="similarity">
    <text evidence="1">Belongs to the cyclin family.</text>
</comment>
<dbReference type="eggNOG" id="KOG0835">
    <property type="taxonomic scope" value="Eukaryota"/>
</dbReference>
<dbReference type="GO" id="GO:0006357">
    <property type="term" value="P:regulation of transcription by RNA polymerase II"/>
    <property type="evidence" value="ECO:0007669"/>
    <property type="project" value="InterPro"/>
</dbReference>
<dbReference type="PANTHER" id="PTHR10026">
    <property type="entry name" value="CYCLIN"/>
    <property type="match status" value="1"/>
</dbReference>
<sequence length="430" mass="45815">MEIDVGSLRCVAPALGIPPNRHYDPSDAEDAALRLEWAKVLFRAGYRLRFPQGTTGTAVLLFHRFLIQERVGKHRRSRDVILTTCLFLAGKVTEAPRRLRDVINVLHMLNSTGQDEPPLLDKAYWTMKERIVEFEQVLLRTINFQVDPPDPYRLLLNYARSLRLDRAATRTAWGLANDVLFCPRALSAPPPAVACAVIRMAARVHGGDRRLRWYSPPVQKISKRRREEEGDAIGGRDLGKVESGMGDRGRGGGTGSGGGASVVPPTERPAPPPPPPPPFPPPHGGLGGGVNGQHVVTAAGARPPPPPPPPPPTVGDHGGISGNQGGFAGGADVLVVGVKSSDGGRGGDEDQGDETATKPWWRLFDARDEEVELVCSELLALYRAHGDGESTAGKDGSSEITAKGGGGGDSAKSSDGRPEEEAIAREAGGE</sequence>
<dbReference type="EMBL" id="FN649726">
    <property type="protein sequence ID" value="CBN76575.1"/>
    <property type="molecule type" value="Genomic_DNA"/>
</dbReference>
<accession>D8LB66</accession>
<feature type="domain" description="Cyclin-like" evidence="3">
    <location>
        <begin position="153"/>
        <end position="381"/>
    </location>
</feature>
<feature type="compositionally biased region" description="Pro residues" evidence="2">
    <location>
        <begin position="266"/>
        <end position="283"/>
    </location>
</feature>
<feature type="domain" description="Cyclin-like" evidence="3">
    <location>
        <begin position="39"/>
        <end position="140"/>
    </location>
</feature>
<dbReference type="Gene3D" id="1.10.472.10">
    <property type="entry name" value="Cyclin-like"/>
    <property type="match status" value="2"/>
</dbReference>
<evidence type="ECO:0000256" key="1">
    <source>
        <dbReference type="RuleBase" id="RU000383"/>
    </source>
</evidence>
<protein>
    <submittedName>
        <fullName evidence="4">Cyclin</fullName>
    </submittedName>
</protein>
<dbReference type="STRING" id="2880.D8LB66"/>
<name>D8LB66_ECTSI</name>
<dbReference type="InterPro" id="IPR043198">
    <property type="entry name" value="Cyclin/Ssn8"/>
</dbReference>
<feature type="compositionally biased region" description="Gly residues" evidence="2">
    <location>
        <begin position="316"/>
        <end position="329"/>
    </location>
</feature>
<feature type="region of interest" description="Disordered" evidence="2">
    <location>
        <begin position="387"/>
        <end position="430"/>
    </location>
</feature>
<dbReference type="SUPFAM" id="SSF47954">
    <property type="entry name" value="Cyclin-like"/>
    <property type="match status" value="2"/>
</dbReference>
<dbReference type="SMART" id="SM00385">
    <property type="entry name" value="CYCLIN"/>
    <property type="match status" value="2"/>
</dbReference>
<dbReference type="CDD" id="cd20534">
    <property type="entry name" value="CYCLIN_CCNM_CCNQ_rpt1"/>
    <property type="match status" value="1"/>
</dbReference>
<dbReference type="GO" id="GO:0016538">
    <property type="term" value="F:cyclin-dependent protein serine/threonine kinase regulator activity"/>
    <property type="evidence" value="ECO:0007669"/>
    <property type="project" value="InterPro"/>
</dbReference>
<evidence type="ECO:0000259" key="3">
    <source>
        <dbReference type="SMART" id="SM00385"/>
    </source>
</evidence>
<proteinExistence type="inferred from homology"/>
<dbReference type="InParanoid" id="D8LB66"/>
<dbReference type="InterPro" id="IPR013763">
    <property type="entry name" value="Cyclin-like_dom"/>
</dbReference>
<keyword evidence="1" id="KW-0195">Cyclin</keyword>
<dbReference type="EMBL" id="FN647682">
    <property type="protein sequence ID" value="CBN76575.1"/>
    <property type="molecule type" value="Genomic_DNA"/>
</dbReference>
<reference evidence="4 5" key="1">
    <citation type="journal article" date="2010" name="Nature">
        <title>The Ectocarpus genome and the independent evolution of multicellularity in brown algae.</title>
        <authorList>
            <person name="Cock J.M."/>
            <person name="Sterck L."/>
            <person name="Rouze P."/>
            <person name="Scornet D."/>
            <person name="Allen A.E."/>
            <person name="Amoutzias G."/>
            <person name="Anthouard V."/>
            <person name="Artiguenave F."/>
            <person name="Aury J.M."/>
            <person name="Badger J.H."/>
            <person name="Beszteri B."/>
            <person name="Billiau K."/>
            <person name="Bonnet E."/>
            <person name="Bothwell J.H."/>
            <person name="Bowler C."/>
            <person name="Boyen C."/>
            <person name="Brownlee C."/>
            <person name="Carrano C.J."/>
            <person name="Charrier B."/>
            <person name="Cho G.Y."/>
            <person name="Coelho S.M."/>
            <person name="Collen J."/>
            <person name="Corre E."/>
            <person name="Da Silva C."/>
            <person name="Delage L."/>
            <person name="Delaroque N."/>
            <person name="Dittami S.M."/>
            <person name="Doulbeau S."/>
            <person name="Elias M."/>
            <person name="Farnham G."/>
            <person name="Gachon C.M."/>
            <person name="Gschloessl B."/>
            <person name="Heesch S."/>
            <person name="Jabbari K."/>
            <person name="Jubin C."/>
            <person name="Kawai H."/>
            <person name="Kimura K."/>
            <person name="Kloareg B."/>
            <person name="Kupper F.C."/>
            <person name="Lang D."/>
            <person name="Le Bail A."/>
            <person name="Leblanc C."/>
            <person name="Lerouge P."/>
            <person name="Lohr M."/>
            <person name="Lopez P.J."/>
            <person name="Martens C."/>
            <person name="Maumus F."/>
            <person name="Michel G."/>
            <person name="Miranda-Saavedra D."/>
            <person name="Morales J."/>
            <person name="Moreau H."/>
            <person name="Motomura T."/>
            <person name="Nagasato C."/>
            <person name="Napoli C.A."/>
            <person name="Nelson D.R."/>
            <person name="Nyvall-Collen P."/>
            <person name="Peters A.F."/>
            <person name="Pommier C."/>
            <person name="Potin P."/>
            <person name="Poulain J."/>
            <person name="Quesneville H."/>
            <person name="Read B."/>
            <person name="Rensing S.A."/>
            <person name="Ritter A."/>
            <person name="Rousvoal S."/>
            <person name="Samanta M."/>
            <person name="Samson G."/>
            <person name="Schroeder D.C."/>
            <person name="Segurens B."/>
            <person name="Strittmatter M."/>
            <person name="Tonon T."/>
            <person name="Tregear J.W."/>
            <person name="Valentin K."/>
            <person name="von Dassow P."/>
            <person name="Yamagishi T."/>
            <person name="Van de Peer Y."/>
            <person name="Wincker P."/>
        </authorList>
    </citation>
    <scope>NUCLEOTIDE SEQUENCE [LARGE SCALE GENOMIC DNA]</scope>
    <source>
        <strain evidence="5">Ec32 / CCAP1310/4</strain>
    </source>
</reference>
<feature type="compositionally biased region" description="Basic and acidic residues" evidence="2">
    <location>
        <begin position="237"/>
        <end position="250"/>
    </location>
</feature>